<dbReference type="OrthoDB" id="2506196at2759"/>
<feature type="compositionally biased region" description="Polar residues" evidence="1">
    <location>
        <begin position="31"/>
        <end position="92"/>
    </location>
</feature>
<feature type="compositionally biased region" description="Low complexity" evidence="1">
    <location>
        <begin position="98"/>
        <end position="107"/>
    </location>
</feature>
<dbReference type="EnsemblFungi" id="PTTG_04174-t43_1">
    <property type="protein sequence ID" value="PTTG_04174-t43_1-p1"/>
    <property type="gene ID" value="PTTG_04174"/>
</dbReference>
<reference evidence="2" key="2">
    <citation type="submission" date="2016-05" db="EMBL/GenBank/DDBJ databases">
        <title>Comparative analysis highlights variable genome content of wheat rusts and divergence of the mating loci.</title>
        <authorList>
            <person name="Cuomo C.A."/>
            <person name="Bakkeren G."/>
            <person name="Szabo L."/>
            <person name="Khalil H."/>
            <person name="Joly D."/>
            <person name="Goldberg J."/>
            <person name="Young S."/>
            <person name="Zeng Q."/>
            <person name="Fellers J."/>
        </authorList>
    </citation>
    <scope>NUCLEOTIDE SEQUENCE [LARGE SCALE GENOMIC DNA]</scope>
    <source>
        <strain evidence="2">1-1 BBBD Race 1</strain>
    </source>
</reference>
<accession>A0A180GSZ4</accession>
<feature type="compositionally biased region" description="Low complexity" evidence="1">
    <location>
        <begin position="600"/>
        <end position="610"/>
    </location>
</feature>
<evidence type="ECO:0000313" key="4">
    <source>
        <dbReference type="Proteomes" id="UP000005240"/>
    </source>
</evidence>
<name>A0A180GSZ4_PUCT1</name>
<dbReference type="AlphaFoldDB" id="A0A180GSZ4"/>
<dbReference type="Proteomes" id="UP000005240">
    <property type="component" value="Unassembled WGS sequence"/>
</dbReference>
<feature type="compositionally biased region" description="Basic residues" evidence="1">
    <location>
        <begin position="195"/>
        <end position="210"/>
    </location>
</feature>
<feature type="compositionally biased region" description="Polar residues" evidence="1">
    <location>
        <begin position="274"/>
        <end position="314"/>
    </location>
</feature>
<feature type="compositionally biased region" description="Basic and acidic residues" evidence="1">
    <location>
        <begin position="211"/>
        <end position="222"/>
    </location>
</feature>
<feature type="compositionally biased region" description="Basic and acidic residues" evidence="1">
    <location>
        <begin position="251"/>
        <end position="270"/>
    </location>
</feature>
<organism evidence="2">
    <name type="scientific">Puccinia triticina (isolate 1-1 / race 1 (BBBD))</name>
    <name type="common">Brown leaf rust fungus</name>
    <dbReference type="NCBI Taxonomy" id="630390"/>
    <lineage>
        <taxon>Eukaryota</taxon>
        <taxon>Fungi</taxon>
        <taxon>Dikarya</taxon>
        <taxon>Basidiomycota</taxon>
        <taxon>Pucciniomycotina</taxon>
        <taxon>Pucciniomycetes</taxon>
        <taxon>Pucciniales</taxon>
        <taxon>Pucciniaceae</taxon>
        <taxon>Puccinia</taxon>
    </lineage>
</organism>
<feature type="region of interest" description="Disordered" evidence="1">
    <location>
        <begin position="151"/>
        <end position="326"/>
    </location>
</feature>
<gene>
    <name evidence="2" type="ORF">PTTG_04174</name>
</gene>
<feature type="region of interest" description="Disordered" evidence="1">
    <location>
        <begin position="471"/>
        <end position="511"/>
    </location>
</feature>
<dbReference type="VEuPathDB" id="FungiDB:PTTG_04174"/>
<feature type="region of interest" description="Disordered" evidence="1">
    <location>
        <begin position="1"/>
        <end position="107"/>
    </location>
</feature>
<reference evidence="2" key="1">
    <citation type="submission" date="2009-11" db="EMBL/GenBank/DDBJ databases">
        <authorList>
            <consortium name="The Broad Institute Genome Sequencing Platform"/>
            <person name="Ward D."/>
            <person name="Feldgarden M."/>
            <person name="Earl A."/>
            <person name="Young S.K."/>
            <person name="Zeng Q."/>
            <person name="Koehrsen M."/>
            <person name="Alvarado L."/>
            <person name="Berlin A."/>
            <person name="Bochicchio J."/>
            <person name="Borenstein D."/>
            <person name="Chapman S.B."/>
            <person name="Chen Z."/>
            <person name="Engels R."/>
            <person name="Freedman E."/>
            <person name="Gellesch M."/>
            <person name="Goldberg J."/>
            <person name="Griggs A."/>
            <person name="Gujja S."/>
            <person name="Heilman E."/>
            <person name="Heiman D."/>
            <person name="Hepburn T."/>
            <person name="Howarth C."/>
            <person name="Jen D."/>
            <person name="Larson L."/>
            <person name="Lewis B."/>
            <person name="Mehta T."/>
            <person name="Park D."/>
            <person name="Pearson M."/>
            <person name="Roberts A."/>
            <person name="Saif S."/>
            <person name="Shea T."/>
            <person name="Shenoy N."/>
            <person name="Sisk P."/>
            <person name="Stolte C."/>
            <person name="Sykes S."/>
            <person name="Thomson T."/>
            <person name="Walk T."/>
            <person name="White J."/>
            <person name="Yandava C."/>
            <person name="Izard J."/>
            <person name="Baranova O.V."/>
            <person name="Blanton J.M."/>
            <person name="Tanner A.C."/>
            <person name="Dewhirst F.E."/>
            <person name="Haas B."/>
            <person name="Nusbaum C."/>
            <person name="Birren B."/>
        </authorList>
    </citation>
    <scope>NUCLEOTIDE SEQUENCE [LARGE SCALE GENOMIC DNA]</scope>
    <source>
        <strain evidence="2">1-1 BBBD Race 1</strain>
    </source>
</reference>
<evidence type="ECO:0000313" key="2">
    <source>
        <dbReference type="EMBL" id="OAV95654.1"/>
    </source>
</evidence>
<reference evidence="3 4" key="3">
    <citation type="journal article" date="2017" name="G3 (Bethesda)">
        <title>Comparative analysis highlights variable genome content of wheat rusts and divergence of the mating loci.</title>
        <authorList>
            <person name="Cuomo C.A."/>
            <person name="Bakkeren G."/>
            <person name="Khalil H.B."/>
            <person name="Panwar V."/>
            <person name="Joly D."/>
            <person name="Linning R."/>
            <person name="Sakthikumar S."/>
            <person name="Song X."/>
            <person name="Adiconis X."/>
            <person name="Fan L."/>
            <person name="Goldberg J.M."/>
            <person name="Levin J.Z."/>
            <person name="Young S."/>
            <person name="Zeng Q."/>
            <person name="Anikster Y."/>
            <person name="Bruce M."/>
            <person name="Wang M."/>
            <person name="Yin C."/>
            <person name="McCallum B."/>
            <person name="Szabo L.J."/>
            <person name="Hulbert S."/>
            <person name="Chen X."/>
            <person name="Fellers J.P."/>
        </authorList>
    </citation>
    <scope>NUCLEOTIDE SEQUENCE</scope>
    <source>
        <strain evidence="3">isolate 1-1 / race 1 (BBBD)</strain>
        <strain evidence="4">Isolate 1-1 / race 1 (BBBD)</strain>
    </source>
</reference>
<keyword evidence="4" id="KW-1185">Reference proteome</keyword>
<feature type="region of interest" description="Disordered" evidence="1">
    <location>
        <begin position="587"/>
        <end position="610"/>
    </location>
</feature>
<evidence type="ECO:0000256" key="1">
    <source>
        <dbReference type="SAM" id="MobiDB-lite"/>
    </source>
</evidence>
<sequence length="673" mass="73718">MSSTSTLSLGTPQSSRDPDVGVQARPVTARFPSNCTASFQNEQESERSPQTALTPNHSASRPQQDSHEASSTPTNTIHTDPSHLTTDLNPSNYWPGPSSSRSSSSLAASFDTVIHLSPSTIIDPTSTSQLAQGSFLESGSDSSQLLTELAAKSAAENPSGSNPDAALSIDPEDTKGSKIQFHNVVRISGGITSSPKRKRASKPNKTRADRRRSPSIDADSSKPSRSPAGRSSFRNGSPSYPHRLSSPNRISTHDSRSARSRETRRFDTRDPSCSPVSQSFQANRQSTLRPGPPSTRSSFSRHSRADSASPSAAKNQHRPPSLPVSFARTSSISSSFNGSANYSATIISRSSSPASSLYLPLRFPIARAPAPFFGPTPERVARVRERRQVAQRDAERAKGGWRAWWNNWYYQSDRSAIRKGKSKQGPASAADDDCNHHSHYHAHSVEDCDSDDGSCYHDVILEHERKKLERKLKKVKQIRPSTVRRGDRPESSTHQGKRKRPNPEKAGSNAPQSWLSWASSIIVGLPPSPAHPLLLPTPGSGILRRPKLTTTSLLPAKPILPLVSDPTYLVPDPPEVDSRTPLLARPPMISSYGNLPPEPSSSDPFQSSSSHIKTSTDARFGLAPQRWFTFHWWAWKVQTLCLACYLHCKSKLVGLFHVDWDSDDARYEGWENA</sequence>
<evidence type="ECO:0000313" key="3">
    <source>
        <dbReference type="EnsemblFungi" id="PTTG_04174-t43_1-p1"/>
    </source>
</evidence>
<protein>
    <submittedName>
        <fullName evidence="2 3">Uncharacterized protein</fullName>
    </submittedName>
</protein>
<dbReference type="EMBL" id="ADAS02000027">
    <property type="protein sequence ID" value="OAV95654.1"/>
    <property type="molecule type" value="Genomic_DNA"/>
</dbReference>
<feature type="compositionally biased region" description="Polar residues" evidence="1">
    <location>
        <begin position="1"/>
        <end position="15"/>
    </location>
</feature>
<proteinExistence type="predicted"/>
<reference evidence="3" key="4">
    <citation type="submission" date="2025-05" db="UniProtKB">
        <authorList>
            <consortium name="EnsemblFungi"/>
        </authorList>
    </citation>
    <scope>IDENTIFICATION</scope>
    <source>
        <strain evidence="3">isolate 1-1 / race 1 (BBBD)</strain>
    </source>
</reference>